<accession>A0A481SC29</accession>
<dbReference type="SUPFAM" id="SSF54001">
    <property type="entry name" value="Cysteine proteinases"/>
    <property type="match status" value="2"/>
</dbReference>
<dbReference type="GO" id="GO:0015031">
    <property type="term" value="P:protein transport"/>
    <property type="evidence" value="ECO:0007669"/>
    <property type="project" value="UniProtKB-KW"/>
</dbReference>
<comment type="catalytic activity">
    <reaction evidence="10">
        <text>[protein]-C-terminal L-amino acid-glycyl-phosphatidylethanolamide + H2O = [protein]-C-terminal L-amino acid-glycine + a 1,2-diacyl-sn-glycero-3-phosphoethanolamine</text>
        <dbReference type="Rhea" id="RHEA:67548"/>
        <dbReference type="Rhea" id="RHEA-COMP:17323"/>
        <dbReference type="Rhea" id="RHEA-COMP:17324"/>
        <dbReference type="ChEBI" id="CHEBI:15377"/>
        <dbReference type="ChEBI" id="CHEBI:64612"/>
        <dbReference type="ChEBI" id="CHEBI:172940"/>
        <dbReference type="ChEBI" id="CHEBI:172941"/>
    </reaction>
    <physiologicalReaction direction="left-to-right" evidence="10">
        <dbReference type="Rhea" id="RHEA:67549"/>
    </physiologicalReaction>
</comment>
<proteinExistence type="evidence at transcript level"/>
<dbReference type="GO" id="GO:0034727">
    <property type="term" value="P:piecemeal microautophagy of the nucleus"/>
    <property type="evidence" value="ECO:0007669"/>
    <property type="project" value="TreeGrafter"/>
</dbReference>
<keyword evidence="9 11" id="KW-0072">Autophagy</keyword>
<feature type="region of interest" description="Disordered" evidence="12">
    <location>
        <begin position="390"/>
        <end position="414"/>
    </location>
</feature>
<evidence type="ECO:0000256" key="6">
    <source>
        <dbReference type="ARBA" id="ARBA00022801"/>
    </source>
</evidence>
<name>A0A481SC29_9CILI</name>
<comment type="similarity">
    <text evidence="2 11">Belongs to the peptidase C54 family.</text>
</comment>
<sequence length="619" mass="73174">MQTRDQTTIELLQDSYFNMTYNMNVFWKEKIESVVTKGAQIYYLGEKIETEFQENQQEQLQKAQDRIQKMFQTTTWFTYRKVFPKLINTVTHEDFISDTGWGCMIRAGQMIFAEGLQKHLELEKLQELSKYKIIIAAFADDDQGVSQDPEIRSPYSIQKIAEQAKKMYDRSQQPGQWFNPQRICLVMQQIHNDCIEKVKGTDNLKIYNTNSDEPIVMEKLRDQICGETIECICNSEQEQMRLRQSTISDFQVIKDNQQNKNEAEPEKEENIDAIKENQPMQVNQQDIESKQQEQELQQQEQQQQEVKQEEDNNERIDKFMSEFSLLENASSFNKQINLQNGSQNQGNSIEETNSWVKPERQSETCKNNSYCNVGKNEQKKQQQYVLINQQKYENDEQKTSRNEGPNEEENEENQRENQFYCKQCHGSEQKFSLLVFIGCRIGLNQPEKKYLAIIDELMAFKHSIGVIGGRPQKALYFPGRIDQKYIYLDPHKVQQMTNLLNINDAEQLKTHFCQDFQTISQDKIDSCLCLGFYLKDLEALQDFYEKMNQINKKFKQDNFFWIEKKRLKSEELDEYLEDQHSFDQKQDNYAAHSELNNQYQYEHSQQNCGIIECSDSDQD</sequence>
<dbReference type="GO" id="GO:0016485">
    <property type="term" value="P:protein processing"/>
    <property type="evidence" value="ECO:0007669"/>
    <property type="project" value="TreeGrafter"/>
</dbReference>
<feature type="compositionally biased region" description="Low complexity" evidence="12">
    <location>
        <begin position="338"/>
        <end position="349"/>
    </location>
</feature>
<comment type="function">
    <text evidence="11">Cysteine protease that plays a key role in autophagy by mediating both proteolytic activation and delipidation of ATG8 family proteins.</text>
</comment>
<reference evidence="14" key="1">
    <citation type="submission" date="2018-06" db="EMBL/GenBank/DDBJ databases">
        <title>Proteases/peptidases in Philasterides dicentrarchi.</title>
        <authorList>
            <person name="Folgueira I."/>
            <person name="deFelipe A."/>
            <person name="Lamas J."/>
            <person name="Leiro J."/>
        </authorList>
    </citation>
    <scope>NUCLEOTIDE SEQUENCE</scope>
</reference>
<dbReference type="InterPro" id="IPR038765">
    <property type="entry name" value="Papain-like_cys_pep_sf"/>
</dbReference>
<evidence type="ECO:0000256" key="1">
    <source>
        <dbReference type="ARBA" id="ARBA00004496"/>
    </source>
</evidence>
<dbReference type="GO" id="GO:0019786">
    <property type="term" value="F:protein-phosphatidylethanolamide deconjugating activity"/>
    <property type="evidence" value="ECO:0007669"/>
    <property type="project" value="InterPro"/>
</dbReference>
<dbReference type="GO" id="GO:0035973">
    <property type="term" value="P:aggrephagy"/>
    <property type="evidence" value="ECO:0007669"/>
    <property type="project" value="TreeGrafter"/>
</dbReference>
<evidence type="ECO:0000256" key="11">
    <source>
        <dbReference type="RuleBase" id="RU363115"/>
    </source>
</evidence>
<evidence type="ECO:0000313" key="14">
    <source>
        <dbReference type="EMBL" id="QBH22560.1"/>
    </source>
</evidence>
<feature type="compositionally biased region" description="Low complexity" evidence="12">
    <location>
        <begin position="294"/>
        <end position="305"/>
    </location>
</feature>
<evidence type="ECO:0000256" key="9">
    <source>
        <dbReference type="ARBA" id="ARBA00023006"/>
    </source>
</evidence>
<feature type="compositionally biased region" description="Basic and acidic residues" evidence="12">
    <location>
        <begin position="261"/>
        <end position="275"/>
    </location>
</feature>
<dbReference type="PANTHER" id="PTHR22624:SF49">
    <property type="entry name" value="CYSTEINE PROTEASE"/>
    <property type="match status" value="1"/>
</dbReference>
<organism evidence="14">
    <name type="scientific">Philasterides dicentrarchi</name>
    <dbReference type="NCBI Taxonomy" id="282688"/>
    <lineage>
        <taxon>Eukaryota</taxon>
        <taxon>Sar</taxon>
        <taxon>Alveolata</taxon>
        <taxon>Ciliophora</taxon>
        <taxon>Intramacronucleata</taxon>
        <taxon>Oligohymenophorea</taxon>
        <taxon>Scuticociliatia</taxon>
        <taxon>Philasterida</taxon>
        <taxon>Philasteridae</taxon>
        <taxon>Philasterides</taxon>
    </lineage>
</organism>
<dbReference type="AlphaFoldDB" id="A0A481SC29"/>
<dbReference type="PANTHER" id="PTHR22624">
    <property type="entry name" value="CYSTEINE PROTEASE ATG4"/>
    <property type="match status" value="1"/>
</dbReference>
<dbReference type="InterPro" id="IPR005078">
    <property type="entry name" value="Peptidase_C54"/>
</dbReference>
<dbReference type="InterPro" id="IPR046792">
    <property type="entry name" value="Peptidase_C54_cat"/>
</dbReference>
<feature type="compositionally biased region" description="Basic and acidic residues" evidence="12">
    <location>
        <begin position="392"/>
        <end position="401"/>
    </location>
</feature>
<evidence type="ECO:0000256" key="12">
    <source>
        <dbReference type="SAM" id="MobiDB-lite"/>
    </source>
</evidence>
<feature type="domain" description="Peptidase C54 catalytic" evidence="13">
    <location>
        <begin position="301"/>
        <end position="545"/>
    </location>
</feature>
<feature type="region of interest" description="Disordered" evidence="12">
    <location>
        <begin position="338"/>
        <end position="372"/>
    </location>
</feature>
<keyword evidence="5 11" id="KW-0645">Protease</keyword>
<evidence type="ECO:0000256" key="7">
    <source>
        <dbReference type="ARBA" id="ARBA00022807"/>
    </source>
</evidence>
<evidence type="ECO:0000256" key="10">
    <source>
        <dbReference type="ARBA" id="ARBA00029362"/>
    </source>
</evidence>
<dbReference type="GO" id="GO:0000423">
    <property type="term" value="P:mitophagy"/>
    <property type="evidence" value="ECO:0007669"/>
    <property type="project" value="TreeGrafter"/>
</dbReference>
<keyword evidence="6 11" id="KW-0378">Hydrolase</keyword>
<keyword evidence="8 11" id="KW-0653">Protein transport</keyword>
<keyword evidence="3" id="KW-0813">Transport</keyword>
<evidence type="ECO:0000256" key="3">
    <source>
        <dbReference type="ARBA" id="ARBA00022448"/>
    </source>
</evidence>
<dbReference type="GO" id="GO:0005737">
    <property type="term" value="C:cytoplasm"/>
    <property type="evidence" value="ECO:0007669"/>
    <property type="project" value="UniProtKB-SubCell"/>
</dbReference>
<dbReference type="Pfam" id="PF03416">
    <property type="entry name" value="Peptidase_C54"/>
    <property type="match status" value="2"/>
</dbReference>
<comment type="subcellular location">
    <subcellularLocation>
        <location evidence="1 11">Cytoplasm</location>
    </subcellularLocation>
</comment>
<protein>
    <recommendedName>
        <fullName evidence="11">Cysteine protease</fullName>
        <ecNumber evidence="11">3.4.22.-</ecNumber>
    </recommendedName>
</protein>
<dbReference type="GO" id="GO:0004197">
    <property type="term" value="F:cysteine-type endopeptidase activity"/>
    <property type="evidence" value="ECO:0007669"/>
    <property type="project" value="TreeGrafter"/>
</dbReference>
<evidence type="ECO:0000256" key="5">
    <source>
        <dbReference type="ARBA" id="ARBA00022670"/>
    </source>
</evidence>
<evidence type="ECO:0000256" key="8">
    <source>
        <dbReference type="ARBA" id="ARBA00022927"/>
    </source>
</evidence>
<dbReference type="EC" id="3.4.22.-" evidence="11"/>
<feature type="domain" description="Peptidase C54 catalytic" evidence="13">
    <location>
        <begin position="65"/>
        <end position="227"/>
    </location>
</feature>
<feature type="region of interest" description="Disordered" evidence="12">
    <location>
        <begin position="256"/>
        <end position="312"/>
    </location>
</feature>
<evidence type="ECO:0000259" key="13">
    <source>
        <dbReference type="Pfam" id="PF03416"/>
    </source>
</evidence>
<keyword evidence="7" id="KW-0788">Thiol protease</keyword>
<keyword evidence="4 11" id="KW-0963">Cytoplasm</keyword>
<evidence type="ECO:0000256" key="2">
    <source>
        <dbReference type="ARBA" id="ARBA00010958"/>
    </source>
</evidence>
<evidence type="ECO:0000256" key="4">
    <source>
        <dbReference type="ARBA" id="ARBA00022490"/>
    </source>
</evidence>
<dbReference type="GO" id="GO:0000045">
    <property type="term" value="P:autophagosome assembly"/>
    <property type="evidence" value="ECO:0007669"/>
    <property type="project" value="TreeGrafter"/>
</dbReference>
<dbReference type="EMBL" id="MH444713">
    <property type="protein sequence ID" value="QBH22560.1"/>
    <property type="molecule type" value="mRNA"/>
</dbReference>